<dbReference type="Pfam" id="PF12013">
    <property type="entry name" value="OrsD"/>
    <property type="match status" value="1"/>
</dbReference>
<dbReference type="Proteomes" id="UP000566819">
    <property type="component" value="Unassembled WGS sequence"/>
</dbReference>
<keyword evidence="2" id="KW-1185">Reference proteome</keyword>
<sequence>MHTHLRVPSWDAMTFPSRSLGEGIVYLPDFGTLFCTKHNSAIPSRELKNHLRLNPDYKLPLAIWQPIFNAAQAVRPQPKAILVELAVLPHGSEPLPFLPILNSMRCRACPYLRGTQKEDGVLKAHVEKEL</sequence>
<gene>
    <name evidence="1" type="ORF">G7Y89_g13066</name>
</gene>
<reference evidence="1 2" key="1">
    <citation type="submission" date="2020-03" db="EMBL/GenBank/DDBJ databases">
        <title>Draft Genome Sequence of Cudoniella acicularis.</title>
        <authorList>
            <person name="Buettner E."/>
            <person name="Kellner H."/>
        </authorList>
    </citation>
    <scope>NUCLEOTIDE SEQUENCE [LARGE SCALE GENOMIC DNA]</scope>
    <source>
        <strain evidence="1 2">DSM 108380</strain>
    </source>
</reference>
<proteinExistence type="predicted"/>
<dbReference type="OrthoDB" id="10353911at2759"/>
<protein>
    <submittedName>
        <fullName evidence="1">Uncharacterized protein</fullName>
    </submittedName>
</protein>
<evidence type="ECO:0000313" key="1">
    <source>
        <dbReference type="EMBL" id="KAF4625099.1"/>
    </source>
</evidence>
<organism evidence="1 2">
    <name type="scientific">Cudoniella acicularis</name>
    <dbReference type="NCBI Taxonomy" id="354080"/>
    <lineage>
        <taxon>Eukaryota</taxon>
        <taxon>Fungi</taxon>
        <taxon>Dikarya</taxon>
        <taxon>Ascomycota</taxon>
        <taxon>Pezizomycotina</taxon>
        <taxon>Leotiomycetes</taxon>
        <taxon>Helotiales</taxon>
        <taxon>Tricladiaceae</taxon>
        <taxon>Cudoniella</taxon>
    </lineage>
</organism>
<name>A0A8H4R7K7_9HELO</name>
<dbReference type="AlphaFoldDB" id="A0A8H4R7K7"/>
<dbReference type="EMBL" id="JAAMPI010001463">
    <property type="protein sequence ID" value="KAF4625099.1"/>
    <property type="molecule type" value="Genomic_DNA"/>
</dbReference>
<evidence type="ECO:0000313" key="2">
    <source>
        <dbReference type="Proteomes" id="UP000566819"/>
    </source>
</evidence>
<comment type="caution">
    <text evidence="1">The sequence shown here is derived from an EMBL/GenBank/DDBJ whole genome shotgun (WGS) entry which is preliminary data.</text>
</comment>
<dbReference type="InterPro" id="IPR022698">
    <property type="entry name" value="OrsD"/>
</dbReference>
<accession>A0A8H4R7K7</accession>